<evidence type="ECO:0000256" key="1">
    <source>
        <dbReference type="SAM" id="Phobius"/>
    </source>
</evidence>
<keyword evidence="1" id="KW-1133">Transmembrane helix</keyword>
<feature type="transmembrane region" description="Helical" evidence="1">
    <location>
        <begin position="83"/>
        <end position="103"/>
    </location>
</feature>
<sequence>MIVGLAALSASWRTGGQLITSIPYALTARSSPRLFGLSPSMLPTECPVLDRASELPAFPVASISSNRSLSQFLGTFAGFVRTYIYILCYNILMMSQFISSLTMHARQRSMRHLTQVIQRKYMMIYPRLPEDSSSLAMARSSDEI</sequence>
<keyword evidence="1" id="KW-0472">Membrane</keyword>
<organism evidence="2 3">
    <name type="scientific">Mycena belliarum</name>
    <dbReference type="NCBI Taxonomy" id="1033014"/>
    <lineage>
        <taxon>Eukaryota</taxon>
        <taxon>Fungi</taxon>
        <taxon>Dikarya</taxon>
        <taxon>Basidiomycota</taxon>
        <taxon>Agaricomycotina</taxon>
        <taxon>Agaricomycetes</taxon>
        <taxon>Agaricomycetidae</taxon>
        <taxon>Agaricales</taxon>
        <taxon>Marasmiineae</taxon>
        <taxon>Mycenaceae</taxon>
        <taxon>Mycena</taxon>
    </lineage>
</organism>
<dbReference type="Proteomes" id="UP001222325">
    <property type="component" value="Unassembled WGS sequence"/>
</dbReference>
<dbReference type="EMBL" id="JARJCN010000052">
    <property type="protein sequence ID" value="KAJ7080970.1"/>
    <property type="molecule type" value="Genomic_DNA"/>
</dbReference>
<name>A0AAD6XM84_9AGAR</name>
<evidence type="ECO:0000313" key="3">
    <source>
        <dbReference type="Proteomes" id="UP001222325"/>
    </source>
</evidence>
<keyword evidence="3" id="KW-1185">Reference proteome</keyword>
<keyword evidence="1" id="KW-0812">Transmembrane</keyword>
<protein>
    <submittedName>
        <fullName evidence="2">Uncharacterized protein</fullName>
    </submittedName>
</protein>
<proteinExistence type="predicted"/>
<dbReference type="AlphaFoldDB" id="A0AAD6XM84"/>
<evidence type="ECO:0000313" key="2">
    <source>
        <dbReference type="EMBL" id="KAJ7080970.1"/>
    </source>
</evidence>
<comment type="caution">
    <text evidence="2">The sequence shown here is derived from an EMBL/GenBank/DDBJ whole genome shotgun (WGS) entry which is preliminary data.</text>
</comment>
<accession>A0AAD6XM84</accession>
<reference evidence="2" key="1">
    <citation type="submission" date="2023-03" db="EMBL/GenBank/DDBJ databases">
        <title>Massive genome expansion in bonnet fungi (Mycena s.s.) driven by repeated elements and novel gene families across ecological guilds.</title>
        <authorList>
            <consortium name="Lawrence Berkeley National Laboratory"/>
            <person name="Harder C.B."/>
            <person name="Miyauchi S."/>
            <person name="Viragh M."/>
            <person name="Kuo A."/>
            <person name="Thoen E."/>
            <person name="Andreopoulos B."/>
            <person name="Lu D."/>
            <person name="Skrede I."/>
            <person name="Drula E."/>
            <person name="Henrissat B."/>
            <person name="Morin E."/>
            <person name="Kohler A."/>
            <person name="Barry K."/>
            <person name="LaButti K."/>
            <person name="Morin E."/>
            <person name="Salamov A."/>
            <person name="Lipzen A."/>
            <person name="Mereny Z."/>
            <person name="Hegedus B."/>
            <person name="Baldrian P."/>
            <person name="Stursova M."/>
            <person name="Weitz H."/>
            <person name="Taylor A."/>
            <person name="Grigoriev I.V."/>
            <person name="Nagy L.G."/>
            <person name="Martin F."/>
            <person name="Kauserud H."/>
        </authorList>
    </citation>
    <scope>NUCLEOTIDE SEQUENCE</scope>
    <source>
        <strain evidence="2">CBHHK173m</strain>
    </source>
</reference>
<gene>
    <name evidence="2" type="ORF">B0H15DRAFT_475373</name>
</gene>